<evidence type="ECO:0000256" key="7">
    <source>
        <dbReference type="HAMAP-Rule" id="MF_00657"/>
    </source>
</evidence>
<gene>
    <name evidence="9" type="ORF">RSO01_05930</name>
</gene>
<dbReference type="Proteomes" id="UP000321058">
    <property type="component" value="Unassembled WGS sequence"/>
</dbReference>
<dbReference type="AlphaFoldDB" id="A0A512N369"/>
<keyword evidence="3 7" id="KW-0847">Vitamin C</keyword>
<feature type="binding site" evidence="7">
    <location>
        <position position="100"/>
    </location>
    <ligand>
        <name>Fe cation</name>
        <dbReference type="ChEBI" id="CHEBI:24875"/>
    </ligand>
</feature>
<evidence type="ECO:0000259" key="8">
    <source>
        <dbReference type="PROSITE" id="PS51471"/>
    </source>
</evidence>
<dbReference type="Pfam" id="PF18331">
    <property type="entry name" value="PKHD_C"/>
    <property type="match status" value="1"/>
</dbReference>
<evidence type="ECO:0000313" key="10">
    <source>
        <dbReference type="Proteomes" id="UP000321058"/>
    </source>
</evidence>
<evidence type="ECO:0000313" key="9">
    <source>
        <dbReference type="EMBL" id="GEP53427.1"/>
    </source>
</evidence>
<dbReference type="InterPro" id="IPR044862">
    <property type="entry name" value="Pro_4_hyd_alph_FE2OG_OXY"/>
</dbReference>
<dbReference type="GO" id="GO:0031418">
    <property type="term" value="F:L-ascorbic acid binding"/>
    <property type="evidence" value="ECO:0007669"/>
    <property type="project" value="UniProtKB-KW"/>
</dbReference>
<proteinExistence type="inferred from homology"/>
<comment type="caution">
    <text evidence="9">The sequence shown here is derived from an EMBL/GenBank/DDBJ whole genome shotgun (WGS) entry which is preliminary data.</text>
</comment>
<evidence type="ECO:0000256" key="3">
    <source>
        <dbReference type="ARBA" id="ARBA00022896"/>
    </source>
</evidence>
<organism evidence="9 10">
    <name type="scientific">Reyranella soli</name>
    <dbReference type="NCBI Taxonomy" id="1230389"/>
    <lineage>
        <taxon>Bacteria</taxon>
        <taxon>Pseudomonadati</taxon>
        <taxon>Pseudomonadota</taxon>
        <taxon>Alphaproteobacteria</taxon>
        <taxon>Hyphomicrobiales</taxon>
        <taxon>Reyranellaceae</taxon>
        <taxon>Reyranella</taxon>
    </lineage>
</organism>
<feature type="binding site" evidence="7">
    <location>
        <position position="171"/>
    </location>
    <ligand>
        <name>2-oxoglutarate</name>
        <dbReference type="ChEBI" id="CHEBI:16810"/>
    </ligand>
</feature>
<dbReference type="SMART" id="SM00702">
    <property type="entry name" value="P4Hc"/>
    <property type="match status" value="1"/>
</dbReference>
<feature type="binding site" evidence="7">
    <location>
        <position position="161"/>
    </location>
    <ligand>
        <name>Fe cation</name>
        <dbReference type="ChEBI" id="CHEBI:24875"/>
    </ligand>
</feature>
<feature type="binding site" evidence="7">
    <location>
        <position position="98"/>
    </location>
    <ligand>
        <name>Fe cation</name>
        <dbReference type="ChEBI" id="CHEBI:24875"/>
    </ligand>
</feature>
<dbReference type="InterPro" id="IPR023550">
    <property type="entry name" value="PKHD_hydroxylase"/>
</dbReference>
<dbReference type="GO" id="GO:0006974">
    <property type="term" value="P:DNA damage response"/>
    <property type="evidence" value="ECO:0007669"/>
    <property type="project" value="TreeGrafter"/>
</dbReference>
<keyword evidence="6 7" id="KW-0408">Iron</keyword>
<keyword evidence="2 7" id="KW-0479">Metal-binding</keyword>
<dbReference type="OrthoDB" id="9812472at2"/>
<dbReference type="PANTHER" id="PTHR41536">
    <property type="entry name" value="PKHD-TYPE HYDROXYLASE YBIX"/>
    <property type="match status" value="1"/>
</dbReference>
<evidence type="ECO:0000256" key="2">
    <source>
        <dbReference type="ARBA" id="ARBA00022723"/>
    </source>
</evidence>
<keyword evidence="5 7" id="KW-0560">Oxidoreductase</keyword>
<dbReference type="Gene3D" id="4.10.860.20">
    <property type="entry name" value="Rabenosyn, Rab binding domain"/>
    <property type="match status" value="1"/>
</dbReference>
<feature type="domain" description="Fe2OG dioxygenase" evidence="8">
    <location>
        <begin position="80"/>
        <end position="180"/>
    </location>
</feature>
<dbReference type="RefSeq" id="WP_147146064.1">
    <property type="nucleotide sequence ID" value="NZ_BKAJ01000011.1"/>
</dbReference>
<dbReference type="PROSITE" id="PS51471">
    <property type="entry name" value="FE2OG_OXY"/>
    <property type="match status" value="1"/>
</dbReference>
<dbReference type="GO" id="GO:0016706">
    <property type="term" value="F:2-oxoglutarate-dependent dioxygenase activity"/>
    <property type="evidence" value="ECO:0007669"/>
    <property type="project" value="UniProtKB-UniRule"/>
</dbReference>
<name>A0A512N369_9HYPH</name>
<dbReference type="SUPFAM" id="SSF51197">
    <property type="entry name" value="Clavaminate synthase-like"/>
    <property type="match status" value="1"/>
</dbReference>
<evidence type="ECO:0000256" key="6">
    <source>
        <dbReference type="ARBA" id="ARBA00023004"/>
    </source>
</evidence>
<dbReference type="PANTHER" id="PTHR41536:SF1">
    <property type="entry name" value="PKHD-TYPE HYDROXYLASE YBIX"/>
    <property type="match status" value="1"/>
</dbReference>
<dbReference type="HAMAP" id="MF_00657">
    <property type="entry name" value="Hydroxyl_YbiX"/>
    <property type="match status" value="1"/>
</dbReference>
<dbReference type="EMBL" id="BKAJ01000011">
    <property type="protein sequence ID" value="GEP53427.1"/>
    <property type="molecule type" value="Genomic_DNA"/>
</dbReference>
<protein>
    <submittedName>
        <fullName evidence="9">PKHD-type hydroxylase</fullName>
    </submittedName>
</protein>
<reference evidence="9 10" key="1">
    <citation type="submission" date="2019-07" db="EMBL/GenBank/DDBJ databases">
        <title>Whole genome shotgun sequence of Reyranella soli NBRC 108950.</title>
        <authorList>
            <person name="Hosoyama A."/>
            <person name="Uohara A."/>
            <person name="Ohji S."/>
            <person name="Ichikawa N."/>
        </authorList>
    </citation>
    <scope>NUCLEOTIDE SEQUENCE [LARGE SCALE GENOMIC DNA]</scope>
    <source>
        <strain evidence="9 10">NBRC 108950</strain>
    </source>
</reference>
<evidence type="ECO:0000256" key="4">
    <source>
        <dbReference type="ARBA" id="ARBA00022964"/>
    </source>
</evidence>
<accession>A0A512N369</accession>
<dbReference type="GO" id="GO:0005506">
    <property type="term" value="F:iron ion binding"/>
    <property type="evidence" value="ECO:0007669"/>
    <property type="project" value="UniProtKB-UniRule"/>
</dbReference>
<keyword evidence="10" id="KW-1185">Reference proteome</keyword>
<comment type="cofactor">
    <cofactor evidence="1 7">
        <name>L-ascorbate</name>
        <dbReference type="ChEBI" id="CHEBI:38290"/>
    </cofactor>
</comment>
<dbReference type="InterPro" id="IPR041097">
    <property type="entry name" value="PKHD_C"/>
</dbReference>
<evidence type="ECO:0000256" key="5">
    <source>
        <dbReference type="ARBA" id="ARBA00023002"/>
    </source>
</evidence>
<dbReference type="InterPro" id="IPR006620">
    <property type="entry name" value="Pro_4_hyd_alph"/>
</dbReference>
<evidence type="ECO:0000256" key="1">
    <source>
        <dbReference type="ARBA" id="ARBA00001961"/>
    </source>
</evidence>
<dbReference type="InterPro" id="IPR005123">
    <property type="entry name" value="Oxoglu/Fe-dep_dioxygenase_dom"/>
</dbReference>
<dbReference type="NCBIfam" id="NF003974">
    <property type="entry name" value="PRK05467.1-3"/>
    <property type="match status" value="1"/>
</dbReference>
<keyword evidence="4 7" id="KW-0223">Dioxygenase</keyword>
<sequence length="228" mass="25300">MLVCIPNVLDAGQLVSLRARLDGANEAWVDGRVTAGYQGAPVKFNQQIDEASDVALACQRIVVNALEINPLFISAVLPNVIYPPMFNRYGQGMKFGAHVDGSVRIHPHNGAKLRTDVSATLFLTNPDEYDGGELEVEDTYGRHSVKLPAGSMVVYPATSLHQVTPITRGVRTSCFFWVQSLIRDETQRGVLYQMDEAIQRLNQTNADELARRSLIGCYHNLVRIWSET</sequence>
<dbReference type="GO" id="GO:0006879">
    <property type="term" value="P:intracellular iron ion homeostasis"/>
    <property type="evidence" value="ECO:0007669"/>
    <property type="project" value="TreeGrafter"/>
</dbReference>
<comment type="cofactor">
    <cofactor evidence="7">
        <name>Fe(2+)</name>
        <dbReference type="ChEBI" id="CHEBI:29033"/>
    </cofactor>
    <text evidence="7">Binds 1 Fe(2+) ion per subunit.</text>
</comment>
<dbReference type="NCBIfam" id="NF003975">
    <property type="entry name" value="PRK05467.1-4"/>
    <property type="match status" value="1"/>
</dbReference>
<dbReference type="Pfam" id="PF13640">
    <property type="entry name" value="2OG-FeII_Oxy_3"/>
    <property type="match status" value="1"/>
</dbReference>
<dbReference type="Gene3D" id="2.60.120.620">
    <property type="entry name" value="q2cbj1_9rhob like domain"/>
    <property type="match status" value="1"/>
</dbReference>